<organism evidence="1">
    <name type="scientific">Roseihalotalea indica</name>
    <dbReference type="NCBI Taxonomy" id="2867963"/>
    <lineage>
        <taxon>Bacteria</taxon>
        <taxon>Pseudomonadati</taxon>
        <taxon>Bacteroidota</taxon>
        <taxon>Cytophagia</taxon>
        <taxon>Cytophagales</taxon>
        <taxon>Catalimonadaceae</taxon>
        <taxon>Roseihalotalea</taxon>
    </lineage>
</organism>
<gene>
    <name evidence="1" type="ORF">K4G66_12205</name>
</gene>
<evidence type="ECO:0000313" key="1">
    <source>
        <dbReference type="EMBL" id="WKN39454.1"/>
    </source>
</evidence>
<proteinExistence type="predicted"/>
<sequence length="189" mass="20659">MNRREAIKRASYLMGGAISAPAVLGVLKGCTPKKELNWQPAFLSEDQAAVVSEVAERIIPATDTPGAKDVGVPEFIDEMMNDIYGEEDQQQFVAGITELQEMSQSEYDKDFANLEPEQQDALLTKLEAAAQEQGESDKKPFFTTMKELTLLGFCTSEVGATQVLQHIPVPGRYEGCISVEEAGGRAWAI</sequence>
<protein>
    <submittedName>
        <fullName evidence="1">Gluconate 2-dehydrogenase subunit 3 family protein</fullName>
    </submittedName>
</protein>
<accession>A0AA49GSV3</accession>
<dbReference type="EMBL" id="CP120682">
    <property type="protein sequence ID" value="WKN39454.1"/>
    <property type="molecule type" value="Genomic_DNA"/>
</dbReference>
<reference evidence="1" key="2">
    <citation type="journal article" date="2024" name="Antonie Van Leeuwenhoek">
        <title>Roseihalotalea indica gen. nov., sp. nov., a halophilic Bacteroidetes from mesopelagic Southwest Indian Ocean with higher carbohydrate metabolic potential.</title>
        <authorList>
            <person name="Chen B."/>
            <person name="Zhang M."/>
            <person name="Lin D."/>
            <person name="Ye J."/>
            <person name="Tang K."/>
        </authorList>
    </citation>
    <scope>NUCLEOTIDE SEQUENCE</scope>
    <source>
        <strain evidence="1">TK19036</strain>
    </source>
</reference>
<dbReference type="AlphaFoldDB" id="A0AA49GSV3"/>
<reference evidence="1" key="1">
    <citation type="journal article" date="2023" name="Comput. Struct. Biotechnol. J.">
        <title>Discovery of a novel marine Bacteroidetes with a rich repertoire of carbohydrate-active enzymes.</title>
        <authorList>
            <person name="Chen B."/>
            <person name="Liu G."/>
            <person name="Chen Q."/>
            <person name="Wang H."/>
            <person name="Liu L."/>
            <person name="Tang K."/>
        </authorList>
    </citation>
    <scope>NUCLEOTIDE SEQUENCE</scope>
    <source>
        <strain evidence="1">TK19036</strain>
    </source>
</reference>
<name>A0AA49GSV3_9BACT</name>
<dbReference type="Pfam" id="PF13618">
    <property type="entry name" value="Gluconate_2-dh3"/>
    <property type="match status" value="1"/>
</dbReference>
<dbReference type="InterPro" id="IPR027056">
    <property type="entry name" value="Gluconate_2DH_su3"/>
</dbReference>